<dbReference type="GO" id="GO:0004798">
    <property type="term" value="F:dTMP kinase activity"/>
    <property type="evidence" value="ECO:0007669"/>
    <property type="project" value="UniProtKB-UniRule"/>
</dbReference>
<dbReference type="InterPro" id="IPR039430">
    <property type="entry name" value="Thymidylate_kin-like_dom"/>
</dbReference>
<dbReference type="InterPro" id="IPR018095">
    <property type="entry name" value="Thymidylate_kin_CS"/>
</dbReference>
<evidence type="ECO:0000313" key="14">
    <source>
        <dbReference type="Proteomes" id="UP000470082"/>
    </source>
</evidence>
<dbReference type="GO" id="GO:0006227">
    <property type="term" value="P:dUDP biosynthetic process"/>
    <property type="evidence" value="ECO:0007669"/>
    <property type="project" value="TreeGrafter"/>
</dbReference>
<dbReference type="PANTHER" id="PTHR10344">
    <property type="entry name" value="THYMIDYLATE KINASE"/>
    <property type="match status" value="1"/>
</dbReference>
<feature type="domain" description="Thymidylate kinase-like" evidence="12">
    <location>
        <begin position="9"/>
        <end position="194"/>
    </location>
</feature>
<dbReference type="GO" id="GO:0005829">
    <property type="term" value="C:cytosol"/>
    <property type="evidence" value="ECO:0007669"/>
    <property type="project" value="TreeGrafter"/>
</dbReference>
<dbReference type="FunFam" id="3.40.50.300:FF:000225">
    <property type="entry name" value="Thymidylate kinase"/>
    <property type="match status" value="1"/>
</dbReference>
<evidence type="ECO:0000256" key="1">
    <source>
        <dbReference type="ARBA" id="ARBA00009776"/>
    </source>
</evidence>
<dbReference type="AlphaFoldDB" id="A0A7X2N1V7"/>
<evidence type="ECO:0000256" key="11">
    <source>
        <dbReference type="HAMAP-Rule" id="MF_00165"/>
    </source>
</evidence>
<reference evidence="13 14" key="1">
    <citation type="submission" date="2019-08" db="EMBL/GenBank/DDBJ databases">
        <title>In-depth cultivation of the pig gut microbiome towards novel bacterial diversity and tailored functional studies.</title>
        <authorList>
            <person name="Wylensek D."/>
            <person name="Hitch T.C.A."/>
            <person name="Clavel T."/>
        </authorList>
    </citation>
    <scope>NUCLEOTIDE SEQUENCE [LARGE SCALE GENOMIC DNA]</scope>
    <source>
        <strain evidence="13 14">LKV-178-WT-2G</strain>
    </source>
</reference>
<dbReference type="PROSITE" id="PS01331">
    <property type="entry name" value="THYMIDYLATE_KINASE"/>
    <property type="match status" value="1"/>
</dbReference>
<protein>
    <recommendedName>
        <fullName evidence="3 11">Thymidylate kinase</fullName>
        <ecNumber evidence="2 11">2.7.4.9</ecNumber>
    </recommendedName>
    <alternativeName>
        <fullName evidence="11">dTMP kinase</fullName>
    </alternativeName>
</protein>
<keyword evidence="7 11" id="KW-0418">Kinase</keyword>
<keyword evidence="5 11" id="KW-0545">Nucleotide biosynthesis</keyword>
<dbReference type="HAMAP" id="MF_00165">
    <property type="entry name" value="Thymidylate_kinase"/>
    <property type="match status" value="1"/>
</dbReference>
<dbReference type="InterPro" id="IPR027417">
    <property type="entry name" value="P-loop_NTPase"/>
</dbReference>
<dbReference type="RefSeq" id="WP_154459411.1">
    <property type="nucleotide sequence ID" value="NZ_JAQYTQ010000004.1"/>
</dbReference>
<dbReference type="GO" id="GO:0006233">
    <property type="term" value="P:dTDP biosynthetic process"/>
    <property type="evidence" value="ECO:0007669"/>
    <property type="project" value="InterPro"/>
</dbReference>
<accession>A0A7X2N1V7</accession>
<dbReference type="Pfam" id="PF02223">
    <property type="entry name" value="Thymidylate_kin"/>
    <property type="match status" value="1"/>
</dbReference>
<evidence type="ECO:0000256" key="9">
    <source>
        <dbReference type="ARBA" id="ARBA00048743"/>
    </source>
</evidence>
<evidence type="ECO:0000256" key="3">
    <source>
        <dbReference type="ARBA" id="ARBA00017144"/>
    </source>
</evidence>
<evidence type="ECO:0000256" key="10">
    <source>
        <dbReference type="ARBA" id="ARBA00057735"/>
    </source>
</evidence>
<evidence type="ECO:0000256" key="6">
    <source>
        <dbReference type="ARBA" id="ARBA00022741"/>
    </source>
</evidence>
<evidence type="ECO:0000256" key="4">
    <source>
        <dbReference type="ARBA" id="ARBA00022679"/>
    </source>
</evidence>
<dbReference type="SUPFAM" id="SSF52540">
    <property type="entry name" value="P-loop containing nucleoside triphosphate hydrolases"/>
    <property type="match status" value="1"/>
</dbReference>
<dbReference type="NCBIfam" id="TIGR00041">
    <property type="entry name" value="DTMP_kinase"/>
    <property type="match status" value="1"/>
</dbReference>
<keyword evidence="14" id="KW-1185">Reference proteome</keyword>
<keyword evidence="6 11" id="KW-0547">Nucleotide-binding</keyword>
<evidence type="ECO:0000256" key="5">
    <source>
        <dbReference type="ARBA" id="ARBA00022727"/>
    </source>
</evidence>
<dbReference type="EMBL" id="VUMM01000002">
    <property type="protein sequence ID" value="MSS00944.1"/>
    <property type="molecule type" value="Genomic_DNA"/>
</dbReference>
<dbReference type="Proteomes" id="UP000470082">
    <property type="component" value="Unassembled WGS sequence"/>
</dbReference>
<dbReference type="GO" id="GO:0006235">
    <property type="term" value="P:dTTP biosynthetic process"/>
    <property type="evidence" value="ECO:0007669"/>
    <property type="project" value="UniProtKB-UniRule"/>
</dbReference>
<evidence type="ECO:0000259" key="12">
    <source>
        <dbReference type="Pfam" id="PF02223"/>
    </source>
</evidence>
<dbReference type="InterPro" id="IPR018094">
    <property type="entry name" value="Thymidylate_kinase"/>
</dbReference>
<dbReference type="EC" id="2.7.4.9" evidence="2 11"/>
<name>A0A7X2N1V7_9FIRM</name>
<dbReference type="Gene3D" id="3.40.50.300">
    <property type="entry name" value="P-loop containing nucleotide triphosphate hydrolases"/>
    <property type="match status" value="1"/>
</dbReference>
<keyword evidence="4 11" id="KW-0808">Transferase</keyword>
<comment type="caution">
    <text evidence="13">The sequence shown here is derived from an EMBL/GenBank/DDBJ whole genome shotgun (WGS) entry which is preliminary data.</text>
</comment>
<keyword evidence="8 11" id="KW-0067">ATP-binding</keyword>
<gene>
    <name evidence="11" type="primary">tmk</name>
    <name evidence="13" type="ORF">FYJ50_02220</name>
</gene>
<comment type="function">
    <text evidence="10 11">Phosphorylation of dTMP to form dTDP in both de novo and salvage pathways of dTTP synthesis.</text>
</comment>
<dbReference type="CDD" id="cd01672">
    <property type="entry name" value="TMPK"/>
    <property type="match status" value="1"/>
</dbReference>
<evidence type="ECO:0000256" key="2">
    <source>
        <dbReference type="ARBA" id="ARBA00012980"/>
    </source>
</evidence>
<evidence type="ECO:0000256" key="8">
    <source>
        <dbReference type="ARBA" id="ARBA00022840"/>
    </source>
</evidence>
<dbReference type="GO" id="GO:0005524">
    <property type="term" value="F:ATP binding"/>
    <property type="evidence" value="ECO:0007669"/>
    <property type="project" value="UniProtKB-UniRule"/>
</dbReference>
<comment type="similarity">
    <text evidence="1 11">Belongs to the thymidylate kinase family.</text>
</comment>
<proteinExistence type="inferred from homology"/>
<sequence>MKQGVFITFEGNDGAGKTTVCLKIKEELEKRGYPVLYTREPGGSKIAEQIRDILLDTENKGMDFKTEALLYAASRRQHLVEKVIPALKENKIVLCDRFIDSSLAYQGYAREIGMEEVFSINRFAIEDYMPEKTIFLSVSMETGQKRMNLRGDKNRLDLEKESFHKKVREGYDQLISEYKDRICVIDAEYDIDTVFLNALDEVMKVILKYE</sequence>
<evidence type="ECO:0000313" key="13">
    <source>
        <dbReference type="EMBL" id="MSS00944.1"/>
    </source>
</evidence>
<comment type="catalytic activity">
    <reaction evidence="9 11">
        <text>dTMP + ATP = dTDP + ADP</text>
        <dbReference type="Rhea" id="RHEA:13517"/>
        <dbReference type="ChEBI" id="CHEBI:30616"/>
        <dbReference type="ChEBI" id="CHEBI:58369"/>
        <dbReference type="ChEBI" id="CHEBI:63528"/>
        <dbReference type="ChEBI" id="CHEBI:456216"/>
        <dbReference type="EC" id="2.7.4.9"/>
    </reaction>
</comment>
<organism evidence="13 14">
    <name type="scientific">Floccifex porci</name>
    <dbReference type="NCBI Taxonomy" id="2606629"/>
    <lineage>
        <taxon>Bacteria</taxon>
        <taxon>Bacillati</taxon>
        <taxon>Bacillota</taxon>
        <taxon>Erysipelotrichia</taxon>
        <taxon>Erysipelotrichales</taxon>
        <taxon>Erysipelotrichaceae</taxon>
        <taxon>Floccifex</taxon>
    </lineage>
</organism>
<feature type="binding site" evidence="11">
    <location>
        <begin position="11"/>
        <end position="18"/>
    </location>
    <ligand>
        <name>ATP</name>
        <dbReference type="ChEBI" id="CHEBI:30616"/>
    </ligand>
</feature>
<evidence type="ECO:0000256" key="7">
    <source>
        <dbReference type="ARBA" id="ARBA00022777"/>
    </source>
</evidence>
<dbReference type="PANTHER" id="PTHR10344:SF4">
    <property type="entry name" value="UMP-CMP KINASE 2, MITOCHONDRIAL"/>
    <property type="match status" value="1"/>
</dbReference>